<gene>
    <name evidence="2" type="ORF">BRAD3257_0125</name>
</gene>
<feature type="region of interest" description="Disordered" evidence="1">
    <location>
        <begin position="1"/>
        <end position="23"/>
    </location>
</feature>
<accession>A0A2U3PQ88</accession>
<dbReference type="Proteomes" id="UP000246085">
    <property type="component" value="Chromosome BRAD3257"/>
</dbReference>
<evidence type="ECO:0000256" key="1">
    <source>
        <dbReference type="SAM" id="MobiDB-lite"/>
    </source>
</evidence>
<name>A0A2U3PQ88_9BRAD</name>
<organism evidence="2 3">
    <name type="scientific">Bradyrhizobium vignae</name>
    <dbReference type="NCBI Taxonomy" id="1549949"/>
    <lineage>
        <taxon>Bacteria</taxon>
        <taxon>Pseudomonadati</taxon>
        <taxon>Pseudomonadota</taxon>
        <taxon>Alphaproteobacteria</taxon>
        <taxon>Hyphomicrobiales</taxon>
        <taxon>Nitrobacteraceae</taxon>
        <taxon>Bradyrhizobium</taxon>
    </lineage>
</organism>
<reference evidence="2 3" key="1">
    <citation type="submission" date="2018-03" db="EMBL/GenBank/DDBJ databases">
        <authorList>
            <person name="Gully D."/>
        </authorList>
    </citation>
    <scope>NUCLEOTIDE SEQUENCE [LARGE SCALE GENOMIC DNA]</scope>
    <source>
        <strain evidence="2">ORS3257</strain>
    </source>
</reference>
<sequence length="55" mass="6287">MRSGFPERSCVNNKLKRDDDSSKSHRALAVMVLAVHVGRDDAPIETKRVPKLIWR</sequence>
<dbReference type="EMBL" id="LS398110">
    <property type="protein sequence ID" value="SPP91300.1"/>
    <property type="molecule type" value="Genomic_DNA"/>
</dbReference>
<dbReference type="AlphaFoldDB" id="A0A2U3PQ88"/>
<protein>
    <submittedName>
        <fullName evidence="2">Uncharacterized protein</fullName>
    </submittedName>
</protein>
<dbReference type="KEGG" id="bvz:BRAD3257_0125"/>
<proteinExistence type="predicted"/>
<evidence type="ECO:0000313" key="3">
    <source>
        <dbReference type="Proteomes" id="UP000246085"/>
    </source>
</evidence>
<evidence type="ECO:0000313" key="2">
    <source>
        <dbReference type="EMBL" id="SPP91300.1"/>
    </source>
</evidence>